<evidence type="ECO:0000256" key="3">
    <source>
        <dbReference type="ARBA" id="ARBA00022833"/>
    </source>
</evidence>
<comment type="caution">
    <text evidence="7">The sequence shown here is derived from an EMBL/GenBank/DDBJ whole genome shotgun (WGS) entry which is preliminary data.</text>
</comment>
<evidence type="ECO:0000256" key="4">
    <source>
        <dbReference type="ARBA" id="ARBA00023054"/>
    </source>
</evidence>
<protein>
    <recommendedName>
        <fullName evidence="6">UBZ1-type domain-containing protein</fullName>
    </recommendedName>
</protein>
<keyword evidence="4 5" id="KW-0175">Coiled coil</keyword>
<dbReference type="GO" id="GO:0008270">
    <property type="term" value="F:zinc ion binding"/>
    <property type="evidence" value="ECO:0007669"/>
    <property type="project" value="UniProtKB-KW"/>
</dbReference>
<evidence type="ECO:0000256" key="1">
    <source>
        <dbReference type="ARBA" id="ARBA00022723"/>
    </source>
</evidence>
<feature type="coiled-coil region" evidence="5">
    <location>
        <begin position="15"/>
        <end position="83"/>
    </location>
</feature>
<evidence type="ECO:0000313" key="8">
    <source>
        <dbReference type="Proteomes" id="UP001566132"/>
    </source>
</evidence>
<evidence type="ECO:0000256" key="2">
    <source>
        <dbReference type="ARBA" id="ARBA00022771"/>
    </source>
</evidence>
<keyword evidence="3" id="KW-0862">Zinc</keyword>
<proteinExistence type="predicted"/>
<sequence>MDDRQGAQNAFEVALQTLNERCKHFQKHVAVLEEENVALRMKCSHRDDEQHSLNEMDHLRAHVVELTEQKHQLQNKVKFITRENQELWSKLSKLTEVNKSLGNKLTRINDTLVQHTTISPNLIRSKTFTKSELQTKVQKNPEEENDKISLELEDVSLKLTDSICKQKKDFDLLCKEITECSAEDLILSKNCGFLYDEQLEDEVLVQMQAFTDYFRSLKESLKEQQILLQKNVQNMAYVKGKLKPTREKIEKSTSTVDLYMKSFLNKSTETENEISPVSIFIPQDYEPPTEKICPICSRMFSKDVNFMIFQQHVEDHFNPENNFELL</sequence>
<dbReference type="Proteomes" id="UP001566132">
    <property type="component" value="Unassembled WGS sequence"/>
</dbReference>
<dbReference type="AlphaFoldDB" id="A0ABD1E940"/>
<evidence type="ECO:0000259" key="6">
    <source>
        <dbReference type="Pfam" id="PF18112"/>
    </source>
</evidence>
<evidence type="ECO:0000313" key="7">
    <source>
        <dbReference type="EMBL" id="KAL1491167.1"/>
    </source>
</evidence>
<organism evidence="7 8">
    <name type="scientific">Hypothenemus hampei</name>
    <name type="common">Coffee berry borer</name>
    <dbReference type="NCBI Taxonomy" id="57062"/>
    <lineage>
        <taxon>Eukaryota</taxon>
        <taxon>Metazoa</taxon>
        <taxon>Ecdysozoa</taxon>
        <taxon>Arthropoda</taxon>
        <taxon>Hexapoda</taxon>
        <taxon>Insecta</taxon>
        <taxon>Pterygota</taxon>
        <taxon>Neoptera</taxon>
        <taxon>Endopterygota</taxon>
        <taxon>Coleoptera</taxon>
        <taxon>Polyphaga</taxon>
        <taxon>Cucujiformia</taxon>
        <taxon>Curculionidae</taxon>
        <taxon>Scolytinae</taxon>
        <taxon>Hypothenemus</taxon>
    </lineage>
</organism>
<dbReference type="InterPro" id="IPR041641">
    <property type="entry name" value="CALCOCO1/2_Zn_UBZ1"/>
</dbReference>
<dbReference type="CDD" id="cd21965">
    <property type="entry name" value="Zn-C2H2_CALCOCO1_TAX1BP1_like"/>
    <property type="match status" value="1"/>
</dbReference>
<evidence type="ECO:0000256" key="5">
    <source>
        <dbReference type="SAM" id="Coils"/>
    </source>
</evidence>
<dbReference type="Gene3D" id="6.20.250.40">
    <property type="match status" value="1"/>
</dbReference>
<feature type="domain" description="UBZ1-type" evidence="6">
    <location>
        <begin position="291"/>
        <end position="317"/>
    </location>
</feature>
<gene>
    <name evidence="7" type="ORF">ABEB36_011807</name>
</gene>
<name>A0ABD1E940_HYPHA</name>
<reference evidence="7 8" key="1">
    <citation type="submission" date="2024-05" db="EMBL/GenBank/DDBJ databases">
        <title>Genetic variation in Jamaican populations of the coffee berry borer (Hypothenemus hampei).</title>
        <authorList>
            <person name="Errbii M."/>
            <person name="Myrie A."/>
        </authorList>
    </citation>
    <scope>NUCLEOTIDE SEQUENCE [LARGE SCALE GENOMIC DNA]</scope>
    <source>
        <strain evidence="7">JA-Hopewell-2020-01-JO</strain>
        <tissue evidence="7">Whole body</tissue>
    </source>
</reference>
<keyword evidence="8" id="KW-1185">Reference proteome</keyword>
<keyword evidence="1" id="KW-0479">Metal-binding</keyword>
<keyword evidence="2" id="KW-0863">Zinc-finger</keyword>
<dbReference type="EMBL" id="JBDJPC010000009">
    <property type="protein sequence ID" value="KAL1491167.1"/>
    <property type="molecule type" value="Genomic_DNA"/>
</dbReference>
<dbReference type="Pfam" id="PF18112">
    <property type="entry name" value="Zn-C2H2_12"/>
    <property type="match status" value="1"/>
</dbReference>
<accession>A0ABD1E940</accession>